<evidence type="ECO:0000256" key="2">
    <source>
        <dbReference type="ARBA" id="ARBA00022679"/>
    </source>
</evidence>
<sequence length="292" mass="31096">MTTRPAPTPEELAASPVPSPRPELTPLPAPTGAAPAGPRVVVDGVAFDAVTETEVVDHVLGEMAQGRGGMLLTPNVDILRQLRRPALRGIAAEADLVVADGMPIVWASRVLGSPLPERVTGASLAESLPAAAAGAGRSVYLLGGEEGVAELAAENLSAEHDELRVVGWHCPPHGFEEDEREMEAIVADLRRAKPDLVLVGLGFPKQERLIGVLRAALPHAWFIGCGGALTFLSGRVSRAPRGLQRSGLEWVHRLVMEPRRMARRYLVDDLPYAAGLFARSFHRATVVGRQAA</sequence>
<reference evidence="4 5" key="1">
    <citation type="submission" date="2020-05" db="EMBL/GenBank/DDBJ databases">
        <title>MicrobeNet Type strains.</title>
        <authorList>
            <person name="Nicholson A.C."/>
        </authorList>
    </citation>
    <scope>NUCLEOTIDE SEQUENCE [LARGE SCALE GENOMIC DNA]</scope>
    <source>
        <strain evidence="4 5">JCM 14547</strain>
    </source>
</reference>
<dbReference type="EMBL" id="JABEMA010000011">
    <property type="protein sequence ID" value="NNH21896.1"/>
    <property type="molecule type" value="Genomic_DNA"/>
</dbReference>
<evidence type="ECO:0000313" key="5">
    <source>
        <dbReference type="Proteomes" id="UP000555552"/>
    </source>
</evidence>
<dbReference type="GO" id="GO:0016758">
    <property type="term" value="F:hexosyltransferase activity"/>
    <property type="evidence" value="ECO:0007669"/>
    <property type="project" value="TreeGrafter"/>
</dbReference>
<name>A0A849BQS8_9ACTN</name>
<keyword evidence="1" id="KW-0328">Glycosyltransferase</keyword>
<dbReference type="NCBIfam" id="TIGR00696">
    <property type="entry name" value="wecG_tagA_cpsF"/>
    <property type="match status" value="1"/>
</dbReference>
<feature type="compositionally biased region" description="Pro residues" evidence="3">
    <location>
        <begin position="17"/>
        <end position="29"/>
    </location>
</feature>
<dbReference type="Proteomes" id="UP000555552">
    <property type="component" value="Unassembled WGS sequence"/>
</dbReference>
<dbReference type="Pfam" id="PF03808">
    <property type="entry name" value="Glyco_tran_WecG"/>
    <property type="match status" value="1"/>
</dbReference>
<gene>
    <name evidence="4" type="ORF">HLB09_02100</name>
</gene>
<evidence type="ECO:0000256" key="3">
    <source>
        <dbReference type="SAM" id="MobiDB-lite"/>
    </source>
</evidence>
<evidence type="ECO:0000256" key="1">
    <source>
        <dbReference type="ARBA" id="ARBA00022676"/>
    </source>
</evidence>
<dbReference type="AlphaFoldDB" id="A0A849BQS8"/>
<dbReference type="InterPro" id="IPR004629">
    <property type="entry name" value="WecG_TagA_CpsF"/>
</dbReference>
<keyword evidence="5" id="KW-1185">Reference proteome</keyword>
<evidence type="ECO:0000313" key="4">
    <source>
        <dbReference type="EMBL" id="NNH21896.1"/>
    </source>
</evidence>
<dbReference type="RefSeq" id="WP_171201755.1">
    <property type="nucleotide sequence ID" value="NZ_BAAANP010000021.1"/>
</dbReference>
<dbReference type="CDD" id="cd06533">
    <property type="entry name" value="Glyco_transf_WecG_TagA"/>
    <property type="match status" value="1"/>
</dbReference>
<protein>
    <submittedName>
        <fullName evidence="4">WecB/TagA/CpsF family glycosyltransferase</fullName>
    </submittedName>
</protein>
<comment type="caution">
    <text evidence="4">The sequence shown here is derived from an EMBL/GenBank/DDBJ whole genome shotgun (WGS) entry which is preliminary data.</text>
</comment>
<keyword evidence="2 4" id="KW-0808">Transferase</keyword>
<accession>A0A849BQS8</accession>
<proteinExistence type="predicted"/>
<dbReference type="PANTHER" id="PTHR34136:SF1">
    <property type="entry name" value="UDP-N-ACETYL-D-MANNOSAMINURONIC ACID TRANSFERASE"/>
    <property type="match status" value="1"/>
</dbReference>
<feature type="region of interest" description="Disordered" evidence="3">
    <location>
        <begin position="1"/>
        <end position="35"/>
    </location>
</feature>
<dbReference type="PANTHER" id="PTHR34136">
    <property type="match status" value="1"/>
</dbReference>
<organism evidence="4 5">
    <name type="scientific">Pseudokineococcus marinus</name>
    <dbReference type="NCBI Taxonomy" id="351215"/>
    <lineage>
        <taxon>Bacteria</taxon>
        <taxon>Bacillati</taxon>
        <taxon>Actinomycetota</taxon>
        <taxon>Actinomycetes</taxon>
        <taxon>Kineosporiales</taxon>
        <taxon>Kineosporiaceae</taxon>
        <taxon>Pseudokineococcus</taxon>
    </lineage>
</organism>